<dbReference type="InterPro" id="IPR018045">
    <property type="entry name" value="S04_transporter_CS"/>
</dbReference>
<feature type="compositionally biased region" description="Polar residues" evidence="5">
    <location>
        <begin position="18"/>
        <end position="29"/>
    </location>
</feature>
<feature type="region of interest" description="Disordered" evidence="5">
    <location>
        <begin position="1"/>
        <end position="69"/>
    </location>
</feature>
<reference evidence="8" key="1">
    <citation type="journal article" date="2014" name="Genome Announc.">
        <title>Genome sequence of the yeast Cyberlindnera fabianii (Hansenula fabianii).</title>
        <authorList>
            <person name="Freel K.C."/>
            <person name="Sarilar V."/>
            <person name="Neuveglise C."/>
            <person name="Devillers H."/>
            <person name="Friedrich A."/>
            <person name="Schacherer J."/>
        </authorList>
    </citation>
    <scope>NUCLEOTIDE SEQUENCE</scope>
    <source>
        <strain evidence="8">YJS4271</strain>
    </source>
</reference>
<dbReference type="InterPro" id="IPR011547">
    <property type="entry name" value="SLC26A/SulP_dom"/>
</dbReference>
<dbReference type="InterPro" id="IPR001902">
    <property type="entry name" value="SLC26A/SulP_fam"/>
</dbReference>
<feature type="transmembrane region" description="Helical" evidence="6">
    <location>
        <begin position="427"/>
        <end position="446"/>
    </location>
</feature>
<protein>
    <submittedName>
        <fullName evidence="8">CYFA0S13e03158g1_1</fullName>
    </submittedName>
</protein>
<evidence type="ECO:0000256" key="1">
    <source>
        <dbReference type="ARBA" id="ARBA00004141"/>
    </source>
</evidence>
<dbReference type="VEuPathDB" id="FungiDB:BON22_1885"/>
<dbReference type="Pfam" id="PF00916">
    <property type="entry name" value="Sulfate_transp"/>
    <property type="match status" value="1"/>
</dbReference>
<dbReference type="InterPro" id="IPR036513">
    <property type="entry name" value="STAS_dom_sf"/>
</dbReference>
<feature type="domain" description="STAS" evidence="7">
    <location>
        <begin position="555"/>
        <end position="684"/>
    </location>
</feature>
<dbReference type="InterPro" id="IPR002645">
    <property type="entry name" value="STAS_dom"/>
</dbReference>
<dbReference type="SUPFAM" id="SSF52091">
    <property type="entry name" value="SpoIIaa-like"/>
    <property type="match status" value="1"/>
</dbReference>
<dbReference type="Pfam" id="PF01740">
    <property type="entry name" value="STAS"/>
    <property type="match status" value="1"/>
</dbReference>
<dbReference type="PhylomeDB" id="A0A061B3P7"/>
<proteinExistence type="predicted"/>
<evidence type="ECO:0000256" key="4">
    <source>
        <dbReference type="ARBA" id="ARBA00023136"/>
    </source>
</evidence>
<dbReference type="PROSITE" id="PS50801">
    <property type="entry name" value="STAS"/>
    <property type="match status" value="1"/>
</dbReference>
<evidence type="ECO:0000256" key="2">
    <source>
        <dbReference type="ARBA" id="ARBA00022692"/>
    </source>
</evidence>
<keyword evidence="2 6" id="KW-0812">Transmembrane</keyword>
<sequence length="706" mass="77078">MSSERNSPDPATKPLLSRQRSLPGTTSYDSVMGSPSRPQRPRKVVSSLRNEVSYEPGRPPSSTTDSSIISQEPSLDQSITWKQRLPYYLPCFSWLPTYTTSDLIGDTIAGLSLASFQIPLALSYATSVAHVPALCGLYALAIPPIIYAVFGSVPQMIVGPEVAISLVVGQAVEPLVVHEGHDPVDLVSIMACIGGFFLLGAGLSRFGFLDNVLSRALLRGFISGVGIVMIINSLYDELGVRIVNPDIPTHFHSPIEKMWALKNSIHDIHTPTALISLVALVVLITTSILKNALVAKGHTKMIFIPEILIVVVASTILSAHYGWKHSKVEVVGKIKTSNMTYNWPFSKEMRALYPNLMTSSILAATLGFFESTTASKSLGSQYDLPISSNRELVALGFCNIFGGLIGALPAFGGYGRSKINAMSGAKTTMSGLIMGLLTLITIFGLLRYLRYLPKCVLSVVTTMVAIRLLEETPSDLLFHWRAGGYSELLVFCITVLATLFYSVEAGVAVGCAYSVIIVIKNSSRSRIQILGRIPGTNTFVNADEPLFDDDGEPHQVQVLEEIEGCLIVKITEPLTFSNTSDLKLRLLRLERYGSAETHPATPRMRQEFMNRNVIFDLKGLTFFDSSASQIFYEILDGYRKRGIAFYFVGVPTKFGMRERLRDSGILALGDGKLFSSIEEVLHIVDAASERENSVGSIKMADPSLSV</sequence>
<feature type="transmembrane region" description="Helical" evidence="6">
    <location>
        <begin position="216"/>
        <end position="235"/>
    </location>
</feature>
<organism evidence="8">
    <name type="scientific">Cyberlindnera fabianii</name>
    <name type="common">Yeast</name>
    <name type="synonym">Hansenula fabianii</name>
    <dbReference type="NCBI Taxonomy" id="36022"/>
    <lineage>
        <taxon>Eukaryota</taxon>
        <taxon>Fungi</taxon>
        <taxon>Dikarya</taxon>
        <taxon>Ascomycota</taxon>
        <taxon>Saccharomycotina</taxon>
        <taxon>Saccharomycetes</taxon>
        <taxon>Phaffomycetales</taxon>
        <taxon>Phaffomycetaceae</taxon>
        <taxon>Cyberlindnera</taxon>
    </lineage>
</organism>
<feature type="compositionally biased region" description="Low complexity" evidence="5">
    <location>
        <begin position="60"/>
        <end position="69"/>
    </location>
</feature>
<evidence type="ECO:0000259" key="7">
    <source>
        <dbReference type="PROSITE" id="PS50801"/>
    </source>
</evidence>
<dbReference type="AlphaFoldDB" id="A0A061B3P7"/>
<dbReference type="PROSITE" id="PS01130">
    <property type="entry name" value="SLC26A"/>
    <property type="match status" value="1"/>
</dbReference>
<evidence type="ECO:0000256" key="3">
    <source>
        <dbReference type="ARBA" id="ARBA00022989"/>
    </source>
</evidence>
<feature type="transmembrane region" description="Helical" evidence="6">
    <location>
        <begin position="186"/>
        <end position="204"/>
    </location>
</feature>
<evidence type="ECO:0000313" key="8">
    <source>
        <dbReference type="EMBL" id="CDR44088.1"/>
    </source>
</evidence>
<dbReference type="PANTHER" id="PTHR11814">
    <property type="entry name" value="SULFATE TRANSPORTER"/>
    <property type="match status" value="1"/>
</dbReference>
<dbReference type="Gene3D" id="3.30.750.24">
    <property type="entry name" value="STAS domain"/>
    <property type="match status" value="1"/>
</dbReference>
<dbReference type="CDD" id="cd07042">
    <property type="entry name" value="STAS_SulP_like_sulfate_transporter"/>
    <property type="match status" value="1"/>
</dbReference>
<dbReference type="GO" id="GO:0016020">
    <property type="term" value="C:membrane"/>
    <property type="evidence" value="ECO:0007669"/>
    <property type="project" value="UniProtKB-SubCell"/>
</dbReference>
<evidence type="ECO:0000256" key="5">
    <source>
        <dbReference type="SAM" id="MobiDB-lite"/>
    </source>
</evidence>
<dbReference type="OrthoDB" id="427213at2759"/>
<dbReference type="EMBL" id="LK052898">
    <property type="protein sequence ID" value="CDR44088.1"/>
    <property type="molecule type" value="Genomic_DNA"/>
</dbReference>
<dbReference type="GO" id="GO:0008271">
    <property type="term" value="F:secondary active sulfate transmembrane transporter activity"/>
    <property type="evidence" value="ECO:0007669"/>
    <property type="project" value="InterPro"/>
</dbReference>
<feature type="transmembrane region" description="Helical" evidence="6">
    <location>
        <begin position="301"/>
        <end position="323"/>
    </location>
</feature>
<feature type="transmembrane region" description="Helical" evidence="6">
    <location>
        <begin position="392"/>
        <end position="415"/>
    </location>
</feature>
<keyword evidence="4 6" id="KW-0472">Membrane</keyword>
<name>A0A061B3P7_CYBFA</name>
<comment type="subcellular location">
    <subcellularLocation>
        <location evidence="1">Membrane</location>
        <topology evidence="1">Multi-pass membrane protein</topology>
    </subcellularLocation>
</comment>
<keyword evidence="3 6" id="KW-1133">Transmembrane helix</keyword>
<accession>A0A061B3P7</accession>
<feature type="transmembrane region" description="Helical" evidence="6">
    <location>
        <begin position="131"/>
        <end position="150"/>
    </location>
</feature>
<feature type="transmembrane region" description="Helical" evidence="6">
    <location>
        <begin position="268"/>
        <end position="289"/>
    </location>
</feature>
<feature type="transmembrane region" description="Helical" evidence="6">
    <location>
        <begin position="488"/>
        <end position="519"/>
    </location>
</feature>
<gene>
    <name evidence="8" type="ORF">CYFA0S_13e03158g</name>
</gene>
<evidence type="ECO:0000256" key="6">
    <source>
        <dbReference type="SAM" id="Phobius"/>
    </source>
</evidence>